<evidence type="ECO:0000256" key="1">
    <source>
        <dbReference type="ARBA" id="ARBA00022722"/>
    </source>
</evidence>
<dbReference type="OrthoDB" id="9805504at2"/>
<feature type="signal peptide" evidence="4">
    <location>
        <begin position="1"/>
        <end position="23"/>
    </location>
</feature>
<dbReference type="EC" id="3.1.-.-" evidence="6"/>
<proteinExistence type="predicted"/>
<dbReference type="Pfam" id="PF00565">
    <property type="entry name" value="SNase"/>
    <property type="match status" value="1"/>
</dbReference>
<gene>
    <name evidence="6" type="ORF">COMA1_30234</name>
</gene>
<dbReference type="SMART" id="SM00318">
    <property type="entry name" value="SNc"/>
    <property type="match status" value="1"/>
</dbReference>
<dbReference type="InterPro" id="IPR016071">
    <property type="entry name" value="Staphylococal_nuclease_OB-fold"/>
</dbReference>
<evidence type="ECO:0000256" key="4">
    <source>
        <dbReference type="SAM" id="SignalP"/>
    </source>
</evidence>
<organism evidence="6 7">
    <name type="scientific">Candidatus Nitrospira nitrosa</name>
    <dbReference type="NCBI Taxonomy" id="1742972"/>
    <lineage>
        <taxon>Bacteria</taxon>
        <taxon>Pseudomonadati</taxon>
        <taxon>Nitrospirota</taxon>
        <taxon>Nitrospiria</taxon>
        <taxon>Nitrospirales</taxon>
        <taxon>Nitrospiraceae</taxon>
        <taxon>Nitrospira</taxon>
    </lineage>
</organism>
<reference evidence="6 7" key="1">
    <citation type="submission" date="2015-10" db="EMBL/GenBank/DDBJ databases">
        <authorList>
            <person name="Gilbert D.G."/>
        </authorList>
    </citation>
    <scope>NUCLEOTIDE SEQUENCE [LARGE SCALE GENOMIC DNA]</scope>
    <source>
        <strain evidence="6">COMA1</strain>
    </source>
</reference>
<evidence type="ECO:0000313" key="6">
    <source>
        <dbReference type="EMBL" id="CUS36769.1"/>
    </source>
</evidence>
<sequence>MRFIRLPLPLALLILLCSTPAFSFTALVVSVKDGDTIEVLSNGRATKIRLRGIDCPEKRQAYGYRAKLATSVLTFGQAVTIHPHEKDKYGRLVADVMLADETNVNHILVKDGWCWWYRKYAPDDIVLETLETEARQTKRGLWNDPHPLPPWVYRKLKQKPPVGVLEPLP</sequence>
<keyword evidence="2 6" id="KW-0255">Endonuclease</keyword>
<evidence type="ECO:0000313" key="7">
    <source>
        <dbReference type="Proteomes" id="UP000199032"/>
    </source>
</evidence>
<evidence type="ECO:0000256" key="2">
    <source>
        <dbReference type="ARBA" id="ARBA00022759"/>
    </source>
</evidence>
<protein>
    <submittedName>
        <fullName evidence="6">Uncharacterized endonuclease</fullName>
        <ecNumber evidence="6">3.1.-.-</ecNumber>
    </submittedName>
</protein>
<dbReference type="PANTHER" id="PTHR12302:SF3">
    <property type="entry name" value="SERINE_THREONINE-PROTEIN KINASE 31"/>
    <property type="match status" value="1"/>
</dbReference>
<dbReference type="PROSITE" id="PS01123">
    <property type="entry name" value="TNASE_1"/>
    <property type="match status" value="1"/>
</dbReference>
<keyword evidence="4" id="KW-0732">Signal</keyword>
<dbReference type="InterPro" id="IPR002071">
    <property type="entry name" value="Thermonucl_AS"/>
</dbReference>
<dbReference type="RefSeq" id="WP_090749305.1">
    <property type="nucleotide sequence ID" value="NZ_CZQA01000009.1"/>
</dbReference>
<dbReference type="Proteomes" id="UP000199032">
    <property type="component" value="Unassembled WGS sequence"/>
</dbReference>
<dbReference type="AlphaFoldDB" id="A0A0S4LGR0"/>
<dbReference type="STRING" id="1742972.COMA1_30234"/>
<dbReference type="PANTHER" id="PTHR12302">
    <property type="entry name" value="EBNA2 BINDING PROTEIN P100"/>
    <property type="match status" value="1"/>
</dbReference>
<evidence type="ECO:0000256" key="3">
    <source>
        <dbReference type="ARBA" id="ARBA00022801"/>
    </source>
</evidence>
<feature type="chain" id="PRO_5006623958" evidence="4">
    <location>
        <begin position="24"/>
        <end position="169"/>
    </location>
</feature>
<name>A0A0S4LGR0_9BACT</name>
<dbReference type="GO" id="GO:0003676">
    <property type="term" value="F:nucleic acid binding"/>
    <property type="evidence" value="ECO:0007669"/>
    <property type="project" value="InterPro"/>
</dbReference>
<keyword evidence="3 6" id="KW-0378">Hydrolase</keyword>
<evidence type="ECO:0000259" key="5">
    <source>
        <dbReference type="PROSITE" id="PS50830"/>
    </source>
</evidence>
<feature type="domain" description="TNase-like" evidence="5">
    <location>
        <begin position="22"/>
        <end position="144"/>
    </location>
</feature>
<dbReference type="GO" id="GO:0016787">
    <property type="term" value="F:hydrolase activity"/>
    <property type="evidence" value="ECO:0007669"/>
    <property type="project" value="UniProtKB-KW"/>
</dbReference>
<keyword evidence="1" id="KW-0540">Nuclease</keyword>
<dbReference type="GO" id="GO:0004519">
    <property type="term" value="F:endonuclease activity"/>
    <property type="evidence" value="ECO:0007669"/>
    <property type="project" value="UniProtKB-KW"/>
</dbReference>
<dbReference type="PROSITE" id="PS50830">
    <property type="entry name" value="TNASE_3"/>
    <property type="match status" value="1"/>
</dbReference>
<dbReference type="EMBL" id="CZQA01000009">
    <property type="protein sequence ID" value="CUS36769.1"/>
    <property type="molecule type" value="Genomic_DNA"/>
</dbReference>
<dbReference type="Gene3D" id="2.40.50.90">
    <property type="match status" value="1"/>
</dbReference>
<dbReference type="InterPro" id="IPR035437">
    <property type="entry name" value="SNase_OB-fold_sf"/>
</dbReference>
<keyword evidence="7" id="KW-1185">Reference proteome</keyword>
<accession>A0A0S4LGR0</accession>
<dbReference type="SUPFAM" id="SSF50199">
    <property type="entry name" value="Staphylococcal nuclease"/>
    <property type="match status" value="1"/>
</dbReference>